<keyword evidence="8" id="KW-1185">Reference proteome</keyword>
<keyword evidence="3" id="KW-0862">Zinc</keyword>
<feature type="region of interest" description="Disordered" evidence="5">
    <location>
        <begin position="19"/>
        <end position="63"/>
    </location>
</feature>
<dbReference type="InterPro" id="IPR003604">
    <property type="entry name" value="Matrin/U1-like-C_Znf_C2H2"/>
</dbReference>
<feature type="domain" description="C2H2-type" evidence="6">
    <location>
        <begin position="102"/>
        <end position="124"/>
    </location>
</feature>
<dbReference type="InterPro" id="IPR036236">
    <property type="entry name" value="Znf_C2H2_sf"/>
</dbReference>
<dbReference type="PROSITE" id="PS00028">
    <property type="entry name" value="ZINC_FINGER_C2H2_1"/>
    <property type="match status" value="1"/>
</dbReference>
<dbReference type="GO" id="GO:0005681">
    <property type="term" value="C:spliceosomal complex"/>
    <property type="evidence" value="ECO:0007669"/>
    <property type="project" value="InterPro"/>
</dbReference>
<protein>
    <submittedName>
        <fullName evidence="7">Zinc finger matrin-type protein 2</fullName>
    </submittedName>
</protein>
<evidence type="ECO:0000256" key="1">
    <source>
        <dbReference type="ARBA" id="ARBA00022723"/>
    </source>
</evidence>
<dbReference type="PANTHER" id="PTHR45986:SF1">
    <property type="entry name" value="ZINC FINGER MATRIN-TYPE PROTEIN 2"/>
    <property type="match status" value="1"/>
</dbReference>
<dbReference type="InterPro" id="IPR022755">
    <property type="entry name" value="Znf_C2H2_jaz"/>
</dbReference>
<dbReference type="InterPro" id="IPR013087">
    <property type="entry name" value="Znf_C2H2_type"/>
</dbReference>
<accession>A0A5N5QG90</accession>
<proteinExistence type="predicted"/>
<evidence type="ECO:0000313" key="8">
    <source>
        <dbReference type="Proteomes" id="UP000383932"/>
    </source>
</evidence>
<reference evidence="7 8" key="1">
    <citation type="journal article" date="2019" name="Fungal Biol. Biotechnol.">
        <title>Draft genome sequence of fastidious pathogen Ceratobasidium theobromae, which causes vascular-streak dieback in Theobroma cacao.</title>
        <authorList>
            <person name="Ali S.S."/>
            <person name="Asman A."/>
            <person name="Shao J."/>
            <person name="Firmansyah A.P."/>
            <person name="Susilo A.W."/>
            <person name="Rosmana A."/>
            <person name="McMahon P."/>
            <person name="Junaid M."/>
            <person name="Guest D."/>
            <person name="Kheng T.Y."/>
            <person name="Meinhardt L.W."/>
            <person name="Bailey B.A."/>
        </authorList>
    </citation>
    <scope>NUCLEOTIDE SEQUENCE [LARGE SCALE GENOMIC DNA]</scope>
    <source>
        <strain evidence="7 8">CT2</strain>
    </source>
</reference>
<dbReference type="Proteomes" id="UP000383932">
    <property type="component" value="Unassembled WGS sequence"/>
</dbReference>
<dbReference type="GO" id="GO:0046540">
    <property type="term" value="C:U4/U6 x U5 tri-snRNP complex"/>
    <property type="evidence" value="ECO:0007669"/>
    <property type="project" value="TreeGrafter"/>
</dbReference>
<evidence type="ECO:0000259" key="6">
    <source>
        <dbReference type="PROSITE" id="PS00028"/>
    </source>
</evidence>
<feature type="region of interest" description="Disordered" evidence="5">
    <location>
        <begin position="175"/>
        <end position="222"/>
    </location>
</feature>
<dbReference type="InterPro" id="IPR040107">
    <property type="entry name" value="Snu23"/>
</dbReference>
<sequence>MSEKVGAYGNKASEAGFRRKWDKEEYAQKAKEKDEEERKRMQENEELMKKGKRPRKHKEELPKPTELMKQREFDLELDKNLNKTMIVQNAGGRGPGQPGFYCELCQRTLKDTSAYLDHINSRQHLRRLGQTTQIARSTLDQVRARIALLREKTKEAATARAFDFEKRLRDIRDAEEQARAEKKRRKQEKQMPAEPGEEDVKVEEDESMSAMMGFGGFGSSKK</sequence>
<evidence type="ECO:0000256" key="2">
    <source>
        <dbReference type="ARBA" id="ARBA00022771"/>
    </source>
</evidence>
<dbReference type="OrthoDB" id="30343at2759"/>
<feature type="compositionally biased region" description="Gly residues" evidence="5">
    <location>
        <begin position="213"/>
        <end position="222"/>
    </location>
</feature>
<evidence type="ECO:0000256" key="5">
    <source>
        <dbReference type="SAM" id="MobiDB-lite"/>
    </source>
</evidence>
<dbReference type="GO" id="GO:0008270">
    <property type="term" value="F:zinc ion binding"/>
    <property type="evidence" value="ECO:0007669"/>
    <property type="project" value="UniProtKB-KW"/>
</dbReference>
<feature type="compositionally biased region" description="Basic and acidic residues" evidence="5">
    <location>
        <begin position="19"/>
        <end position="49"/>
    </location>
</feature>
<feature type="compositionally biased region" description="Acidic residues" evidence="5">
    <location>
        <begin position="195"/>
        <end position="207"/>
    </location>
</feature>
<gene>
    <name evidence="7" type="ORF">CTheo_5776</name>
</gene>
<dbReference type="GO" id="GO:0000398">
    <property type="term" value="P:mRNA splicing, via spliceosome"/>
    <property type="evidence" value="ECO:0007669"/>
    <property type="project" value="InterPro"/>
</dbReference>
<dbReference type="Pfam" id="PF12171">
    <property type="entry name" value="zf-C2H2_jaz"/>
    <property type="match status" value="1"/>
</dbReference>
<evidence type="ECO:0000313" key="7">
    <source>
        <dbReference type="EMBL" id="KAB5590782.1"/>
    </source>
</evidence>
<dbReference type="GO" id="GO:0003676">
    <property type="term" value="F:nucleic acid binding"/>
    <property type="evidence" value="ECO:0007669"/>
    <property type="project" value="InterPro"/>
</dbReference>
<evidence type="ECO:0000256" key="4">
    <source>
        <dbReference type="ARBA" id="ARBA00023242"/>
    </source>
</evidence>
<keyword evidence="4" id="KW-0539">Nucleus</keyword>
<dbReference type="SUPFAM" id="SSF57667">
    <property type="entry name" value="beta-beta-alpha zinc fingers"/>
    <property type="match status" value="1"/>
</dbReference>
<dbReference type="PANTHER" id="PTHR45986">
    <property type="entry name" value="ZINC FINGER MATRIN-TYPE PROTEIN 2"/>
    <property type="match status" value="1"/>
</dbReference>
<evidence type="ECO:0000256" key="3">
    <source>
        <dbReference type="ARBA" id="ARBA00022833"/>
    </source>
</evidence>
<name>A0A5N5QG90_9AGAM</name>
<comment type="caution">
    <text evidence="7">The sequence shown here is derived from an EMBL/GenBank/DDBJ whole genome shotgun (WGS) entry which is preliminary data.</text>
</comment>
<dbReference type="SMART" id="SM00451">
    <property type="entry name" value="ZnF_U1"/>
    <property type="match status" value="1"/>
</dbReference>
<dbReference type="EMBL" id="SSOP01000145">
    <property type="protein sequence ID" value="KAB5590782.1"/>
    <property type="molecule type" value="Genomic_DNA"/>
</dbReference>
<keyword evidence="1" id="KW-0479">Metal-binding</keyword>
<dbReference type="Gene3D" id="3.30.160.60">
    <property type="entry name" value="Classic Zinc Finger"/>
    <property type="match status" value="1"/>
</dbReference>
<organism evidence="7 8">
    <name type="scientific">Ceratobasidium theobromae</name>
    <dbReference type="NCBI Taxonomy" id="1582974"/>
    <lineage>
        <taxon>Eukaryota</taxon>
        <taxon>Fungi</taxon>
        <taxon>Dikarya</taxon>
        <taxon>Basidiomycota</taxon>
        <taxon>Agaricomycotina</taxon>
        <taxon>Agaricomycetes</taxon>
        <taxon>Cantharellales</taxon>
        <taxon>Ceratobasidiaceae</taxon>
        <taxon>Ceratobasidium</taxon>
    </lineage>
</organism>
<dbReference type="AlphaFoldDB" id="A0A5N5QG90"/>
<keyword evidence="2" id="KW-0863">Zinc-finger</keyword>